<dbReference type="Pfam" id="PF01545">
    <property type="entry name" value="Cation_efflux"/>
    <property type="match status" value="1"/>
</dbReference>
<evidence type="ECO:0000256" key="1">
    <source>
        <dbReference type="ARBA" id="ARBA00004141"/>
    </source>
</evidence>
<feature type="domain" description="Cation efflux protein cytoplasmic" evidence="11">
    <location>
        <begin position="277"/>
        <end position="355"/>
    </location>
</feature>
<feature type="region of interest" description="Disordered" evidence="8">
    <location>
        <begin position="1"/>
        <end position="73"/>
    </location>
</feature>
<comment type="similarity">
    <text evidence="2">Belongs to the cation diffusion facilitator (CDF) transporter (TC 2.A.4) family. SLC30A subfamily.</text>
</comment>
<keyword evidence="7 9" id="KW-0472">Membrane</keyword>
<evidence type="ECO:0000259" key="11">
    <source>
        <dbReference type="Pfam" id="PF16916"/>
    </source>
</evidence>
<evidence type="ECO:0000256" key="4">
    <source>
        <dbReference type="ARBA" id="ARBA00022692"/>
    </source>
</evidence>
<proteinExistence type="inferred from homology"/>
<name>A0A558GYN4_PAENT</name>
<dbReference type="InterPro" id="IPR050681">
    <property type="entry name" value="CDF/SLC30A"/>
</dbReference>
<dbReference type="Proteomes" id="UP000316500">
    <property type="component" value="Unassembled WGS sequence"/>
</dbReference>
<dbReference type="PANTHER" id="PTHR11562">
    <property type="entry name" value="CATION EFFLUX PROTEIN/ ZINC TRANSPORTER"/>
    <property type="match status" value="1"/>
</dbReference>
<feature type="transmembrane region" description="Helical" evidence="9">
    <location>
        <begin position="215"/>
        <end position="241"/>
    </location>
</feature>
<dbReference type="InterPro" id="IPR036837">
    <property type="entry name" value="Cation_efflux_CTD_sf"/>
</dbReference>
<evidence type="ECO:0000256" key="3">
    <source>
        <dbReference type="ARBA" id="ARBA00022448"/>
    </source>
</evidence>
<comment type="caution">
    <text evidence="12">The sequence shown here is derived from an EMBL/GenBank/DDBJ whole genome shotgun (WGS) entry which is preliminary data.</text>
</comment>
<dbReference type="SUPFAM" id="SSF160240">
    <property type="entry name" value="Cation efflux protein cytoplasmic domain-like"/>
    <property type="match status" value="1"/>
</dbReference>
<dbReference type="GO" id="GO:0005886">
    <property type="term" value="C:plasma membrane"/>
    <property type="evidence" value="ECO:0007669"/>
    <property type="project" value="TreeGrafter"/>
</dbReference>
<dbReference type="GO" id="GO:0005385">
    <property type="term" value="F:zinc ion transmembrane transporter activity"/>
    <property type="evidence" value="ECO:0007669"/>
    <property type="project" value="TreeGrafter"/>
</dbReference>
<dbReference type="EMBL" id="VNFK01000009">
    <property type="protein sequence ID" value="TVU61945.1"/>
    <property type="molecule type" value="Genomic_DNA"/>
</dbReference>
<organism evidence="12 13">
    <name type="scientific">Paenarthrobacter nitroguajacolicus</name>
    <name type="common">Arthrobacter nitroguajacolicus</name>
    <dbReference type="NCBI Taxonomy" id="211146"/>
    <lineage>
        <taxon>Bacteria</taxon>
        <taxon>Bacillati</taxon>
        <taxon>Actinomycetota</taxon>
        <taxon>Actinomycetes</taxon>
        <taxon>Micrococcales</taxon>
        <taxon>Micrococcaceae</taxon>
        <taxon>Paenarthrobacter</taxon>
    </lineage>
</organism>
<reference evidence="12 13" key="1">
    <citation type="submission" date="2019-07" db="EMBL/GenBank/DDBJ databases">
        <title>Diversity of Bacteria from Kongsfjorden, Arctic.</title>
        <authorList>
            <person name="Yu Y."/>
        </authorList>
    </citation>
    <scope>NUCLEOTIDE SEQUENCE [LARGE SCALE GENOMIC DNA]</scope>
    <source>
        <strain evidence="12 13">SM1928</strain>
    </source>
</reference>
<feature type="transmembrane region" description="Helical" evidence="9">
    <location>
        <begin position="149"/>
        <end position="170"/>
    </location>
</feature>
<evidence type="ECO:0000313" key="12">
    <source>
        <dbReference type="EMBL" id="TVU61945.1"/>
    </source>
</evidence>
<feature type="transmembrane region" description="Helical" evidence="9">
    <location>
        <begin position="119"/>
        <end position="137"/>
    </location>
</feature>
<dbReference type="Pfam" id="PF16916">
    <property type="entry name" value="ZT_dimer"/>
    <property type="match status" value="1"/>
</dbReference>
<evidence type="ECO:0000256" key="5">
    <source>
        <dbReference type="ARBA" id="ARBA00022989"/>
    </source>
</evidence>
<evidence type="ECO:0000256" key="6">
    <source>
        <dbReference type="ARBA" id="ARBA00023065"/>
    </source>
</evidence>
<dbReference type="InterPro" id="IPR058533">
    <property type="entry name" value="Cation_efflux_TM"/>
</dbReference>
<dbReference type="Gene3D" id="1.20.1510.10">
    <property type="entry name" value="Cation efflux protein transmembrane domain"/>
    <property type="match status" value="1"/>
</dbReference>
<evidence type="ECO:0000256" key="8">
    <source>
        <dbReference type="SAM" id="MobiDB-lite"/>
    </source>
</evidence>
<keyword evidence="4 9" id="KW-0812">Transmembrane</keyword>
<dbReference type="InterPro" id="IPR002524">
    <property type="entry name" value="Cation_efflux"/>
</dbReference>
<keyword evidence="5 9" id="KW-1133">Transmembrane helix</keyword>
<evidence type="ECO:0000313" key="13">
    <source>
        <dbReference type="Proteomes" id="UP000316500"/>
    </source>
</evidence>
<evidence type="ECO:0000259" key="10">
    <source>
        <dbReference type="Pfam" id="PF01545"/>
    </source>
</evidence>
<dbReference type="NCBIfam" id="TIGR01297">
    <property type="entry name" value="CDF"/>
    <property type="match status" value="1"/>
</dbReference>
<feature type="domain" description="Cation efflux protein transmembrane" evidence="10">
    <location>
        <begin position="82"/>
        <end position="273"/>
    </location>
</feature>
<dbReference type="SUPFAM" id="SSF161111">
    <property type="entry name" value="Cation efflux protein transmembrane domain-like"/>
    <property type="match status" value="1"/>
</dbReference>
<evidence type="ECO:0000256" key="9">
    <source>
        <dbReference type="SAM" id="Phobius"/>
    </source>
</evidence>
<dbReference type="PANTHER" id="PTHR11562:SF17">
    <property type="entry name" value="RE54080P-RELATED"/>
    <property type="match status" value="1"/>
</dbReference>
<evidence type="ECO:0000256" key="2">
    <source>
        <dbReference type="ARBA" id="ARBA00008873"/>
    </source>
</evidence>
<comment type="subcellular location">
    <subcellularLocation>
        <location evidence="1">Membrane</location>
        <topology evidence="1">Multi-pass membrane protein</topology>
    </subcellularLocation>
</comment>
<feature type="compositionally biased region" description="Basic and acidic residues" evidence="8">
    <location>
        <begin position="24"/>
        <end position="42"/>
    </location>
</feature>
<evidence type="ECO:0000256" key="7">
    <source>
        <dbReference type="ARBA" id="ARBA00023136"/>
    </source>
</evidence>
<dbReference type="RefSeq" id="WP_144650994.1">
    <property type="nucleotide sequence ID" value="NZ_VNFK01000009.1"/>
</dbReference>
<gene>
    <name evidence="12" type="ORF">FQP90_12795</name>
</gene>
<accession>A0A558GYN4</accession>
<feature type="transmembrane region" description="Helical" evidence="9">
    <location>
        <begin position="247"/>
        <end position="265"/>
    </location>
</feature>
<keyword evidence="6" id="KW-0406">Ion transport</keyword>
<dbReference type="InterPro" id="IPR027470">
    <property type="entry name" value="Cation_efflux_CTD"/>
</dbReference>
<keyword evidence="3" id="KW-0813">Transport</keyword>
<protein>
    <submittedName>
        <fullName evidence="12">Cation transporter</fullName>
    </submittedName>
</protein>
<sequence>MTSSRKNSIPEPQGRKTPSGTDNNDGHADHGHDHDHGDHDHGWAFSAGHRAPKVKEDGHGHHGHSHGLGDHTTATGKHRKKLIIVLCITASIFLIQVVGAMISNSLALLADAGHMLTDATGVFIALIASVIATRKATAKRTFGYQRIEVLAALINGIAIAAIAIMIFVEAVKRLGTEVEVEAGPMLFAAIIGAVANLVSLLILQSGQKESLNVRGAYLEVLGDLLGSVAVIIAGIIIWLTGWMLADQIASIAIALLILPRAWSLLKDVVHVLMEATPKDMDLEETRAHLLSVPGVLDVHDMHAWTITSGVPVFSAHVVVDDDTIASNGSEPLLDELLACLGEHFDTSHSTLQIESQDHVSHEQAVHA</sequence>
<dbReference type="OrthoDB" id="9809646at2"/>
<dbReference type="AlphaFoldDB" id="A0A558GYN4"/>
<dbReference type="InterPro" id="IPR027469">
    <property type="entry name" value="Cation_efflux_TMD_sf"/>
</dbReference>
<feature type="transmembrane region" description="Helical" evidence="9">
    <location>
        <begin position="182"/>
        <end position="203"/>
    </location>
</feature>
<feature type="transmembrane region" description="Helical" evidence="9">
    <location>
        <begin position="82"/>
        <end position="107"/>
    </location>
</feature>